<dbReference type="RefSeq" id="WP_182386902.1">
    <property type="nucleotide sequence ID" value="NZ_CP059833.1"/>
</dbReference>
<gene>
    <name evidence="2" type="ORF">HW450_05060</name>
</gene>
<proteinExistence type="predicted"/>
<accession>A0A7G5FHJ6</accession>
<feature type="region of interest" description="Disordered" evidence="1">
    <location>
        <begin position="35"/>
        <end position="76"/>
    </location>
</feature>
<evidence type="ECO:0000256" key="1">
    <source>
        <dbReference type="SAM" id="MobiDB-lite"/>
    </source>
</evidence>
<name>A0A7G5FHJ6_9CORY</name>
<dbReference type="Proteomes" id="UP000515570">
    <property type="component" value="Chromosome"/>
</dbReference>
<dbReference type="EMBL" id="CP059833">
    <property type="protein sequence ID" value="QMV86087.1"/>
    <property type="molecule type" value="Genomic_DNA"/>
</dbReference>
<keyword evidence="3" id="KW-1185">Reference proteome</keyword>
<evidence type="ECO:0000313" key="3">
    <source>
        <dbReference type="Proteomes" id="UP000515570"/>
    </source>
</evidence>
<reference evidence="2 3" key="1">
    <citation type="submission" date="2020-07" db="EMBL/GenBank/DDBJ databases">
        <title>non toxigenic Corynebacterium sp. nov from a clinical source.</title>
        <authorList>
            <person name="Bernier A.-M."/>
            <person name="Bernard K."/>
        </authorList>
    </citation>
    <scope>NUCLEOTIDE SEQUENCE [LARGE SCALE GENOMIC DNA]</scope>
    <source>
        <strain evidence="3">NML 93-0612</strain>
    </source>
</reference>
<dbReference type="AlphaFoldDB" id="A0A7G5FHJ6"/>
<protein>
    <submittedName>
        <fullName evidence="2">Uncharacterized protein</fullName>
    </submittedName>
</protein>
<sequence>MVKPDFDTVMERFRERAAQRMADFEAELAQANNTAANARKAVSEQPVASISAAPQPRGPRVGRPTAVRSVLRSQRG</sequence>
<evidence type="ECO:0000313" key="2">
    <source>
        <dbReference type="EMBL" id="QMV86087.1"/>
    </source>
</evidence>
<organism evidence="2 3">
    <name type="scientific">Corynebacterium hindlerae</name>
    <dbReference type="NCBI Taxonomy" id="699041"/>
    <lineage>
        <taxon>Bacteria</taxon>
        <taxon>Bacillati</taxon>
        <taxon>Actinomycetota</taxon>
        <taxon>Actinomycetes</taxon>
        <taxon>Mycobacteriales</taxon>
        <taxon>Corynebacteriaceae</taxon>
        <taxon>Corynebacterium</taxon>
    </lineage>
</organism>